<dbReference type="Gene3D" id="3.40.109.10">
    <property type="entry name" value="NADH Oxidase"/>
    <property type="match status" value="2"/>
</dbReference>
<keyword evidence="3" id="KW-1185">Reference proteome</keyword>
<dbReference type="HOGENOM" id="CLU_040017_0_0_11"/>
<evidence type="ECO:0000313" key="2">
    <source>
        <dbReference type="EMBL" id="ACU74695.1"/>
    </source>
</evidence>
<dbReference type="EMBL" id="CP001700">
    <property type="protein sequence ID" value="ACU74695.1"/>
    <property type="molecule type" value="Genomic_DNA"/>
</dbReference>
<reference evidence="2 3" key="1">
    <citation type="journal article" date="2009" name="Stand. Genomic Sci.">
        <title>Complete genome sequence of Catenulispora acidiphila type strain (ID 139908).</title>
        <authorList>
            <person name="Copeland A."/>
            <person name="Lapidus A."/>
            <person name="Glavina Del Rio T."/>
            <person name="Nolan M."/>
            <person name="Lucas S."/>
            <person name="Chen F."/>
            <person name="Tice H."/>
            <person name="Cheng J.F."/>
            <person name="Bruce D."/>
            <person name="Goodwin L."/>
            <person name="Pitluck S."/>
            <person name="Mikhailova N."/>
            <person name="Pati A."/>
            <person name="Ivanova N."/>
            <person name="Mavromatis K."/>
            <person name="Chen A."/>
            <person name="Palaniappan K."/>
            <person name="Chain P."/>
            <person name="Land M."/>
            <person name="Hauser L."/>
            <person name="Chang Y.J."/>
            <person name="Jeffries C.D."/>
            <person name="Chertkov O."/>
            <person name="Brettin T."/>
            <person name="Detter J.C."/>
            <person name="Han C."/>
            <person name="Ali Z."/>
            <person name="Tindall B.J."/>
            <person name="Goker M."/>
            <person name="Bristow J."/>
            <person name="Eisen J.A."/>
            <person name="Markowitz V."/>
            <person name="Hugenholtz P."/>
            <person name="Kyrpides N.C."/>
            <person name="Klenk H.P."/>
        </authorList>
    </citation>
    <scope>NUCLEOTIDE SEQUENCE [LARGE SCALE GENOMIC DNA]</scope>
    <source>
        <strain evidence="3">DSM 44928 / JCM 14897 / NBRC 102108 / NRRL B-24433 / ID139908</strain>
    </source>
</reference>
<dbReference type="SUPFAM" id="SSF55469">
    <property type="entry name" value="FMN-dependent nitroreductase-like"/>
    <property type="match status" value="2"/>
</dbReference>
<feature type="compositionally biased region" description="Pro residues" evidence="1">
    <location>
        <begin position="491"/>
        <end position="502"/>
    </location>
</feature>
<organism evidence="2 3">
    <name type="scientific">Catenulispora acidiphila (strain DSM 44928 / JCM 14897 / NBRC 102108 / NRRL B-24433 / ID139908)</name>
    <dbReference type="NCBI Taxonomy" id="479433"/>
    <lineage>
        <taxon>Bacteria</taxon>
        <taxon>Bacillati</taxon>
        <taxon>Actinomycetota</taxon>
        <taxon>Actinomycetes</taxon>
        <taxon>Catenulisporales</taxon>
        <taxon>Catenulisporaceae</taxon>
        <taxon>Catenulispora</taxon>
    </lineage>
</organism>
<dbReference type="InParanoid" id="C7QDS1"/>
<proteinExistence type="predicted"/>
<evidence type="ECO:0000256" key="1">
    <source>
        <dbReference type="SAM" id="MobiDB-lite"/>
    </source>
</evidence>
<dbReference type="CDD" id="cd02142">
    <property type="entry name" value="McbC_SagB-like_oxidoreductase"/>
    <property type="match status" value="1"/>
</dbReference>
<dbReference type="GO" id="GO:0016491">
    <property type="term" value="F:oxidoreductase activity"/>
    <property type="evidence" value="ECO:0007669"/>
    <property type="project" value="InterPro"/>
</dbReference>
<accession>C7QDS1</accession>
<dbReference type="PANTHER" id="PTHR43745">
    <property type="entry name" value="NITROREDUCTASE MJ1384-RELATED"/>
    <property type="match status" value="1"/>
</dbReference>
<dbReference type="InterPro" id="IPR052544">
    <property type="entry name" value="Bacteriocin_Proc_Enz"/>
</dbReference>
<evidence type="ECO:0008006" key="4">
    <source>
        <dbReference type="Google" id="ProtNLM"/>
    </source>
</evidence>
<dbReference type="InterPro" id="IPR000415">
    <property type="entry name" value="Nitroreductase-like"/>
</dbReference>
<dbReference type="STRING" id="479433.Caci_5837"/>
<feature type="region of interest" description="Disordered" evidence="1">
    <location>
        <begin position="310"/>
        <end position="334"/>
    </location>
</feature>
<feature type="region of interest" description="Disordered" evidence="1">
    <location>
        <begin position="482"/>
        <end position="502"/>
    </location>
</feature>
<protein>
    <recommendedName>
        <fullName evidence="4">Nitroreductase domain-containing protein</fullName>
    </recommendedName>
</protein>
<gene>
    <name evidence="2" type="ordered locus">Caci_5837</name>
</gene>
<dbReference type="AlphaFoldDB" id="C7QDS1"/>
<evidence type="ECO:0000313" key="3">
    <source>
        <dbReference type="Proteomes" id="UP000000851"/>
    </source>
</evidence>
<dbReference type="Proteomes" id="UP000000851">
    <property type="component" value="Chromosome"/>
</dbReference>
<sequence length="502" mass="53258">MERDESASPVRTLHRLTSYIPERPWDVPLDDPRIRQDVVSCDPQRRTPAVKTYAADLPRTALPRELPVGRATALAVLAGVAPTGSAAGANKTSTIDLAGLSRVLFLSAGVVRTVERDYGIQLYRAAGSAGNRFPLEIYVAIPALVGSNLPAGVHWYDAVEHALVRVGPPPAEPDGAPTLVVTGIPWRTGWRYSERGFRHIYWDAGTMLSQVLALADSADLAPRLFSEFPDAGVSELVGADGVHEWPLAVVSLGDGAPSITATGATVAGLTDAAAVEFPLITAAQHAGDTDRLGEPWDFGAATPAALATPEAAQSPTLDEVISKRGSQRRMDPSRGLPLETLRTCMTVAMRGIAVPHWVAVHDVTGLPSGLYRWPDLDQPIRSQSPEEMRAELYRVCLDQALGRDAAFVVIAATDITKLSEREYRDAQLAAGLVEGRLHLAAYALGAGATGMTFLDSEIPALLGDPEAPDGLIFTCVGVPGNTSKPGGAPGAPRPMRPVQPRD</sequence>
<dbReference type="PANTHER" id="PTHR43745:SF2">
    <property type="entry name" value="NITROREDUCTASE MJ1384-RELATED"/>
    <property type="match status" value="1"/>
</dbReference>
<name>C7QDS1_CATAD</name>
<dbReference type="RefSeq" id="WP_015794424.1">
    <property type="nucleotide sequence ID" value="NC_013131.1"/>
</dbReference>
<dbReference type="eggNOG" id="COG0778">
    <property type="taxonomic scope" value="Bacteria"/>
</dbReference>
<dbReference type="KEGG" id="cai:Caci_5837"/>